<proteinExistence type="predicted"/>
<keyword evidence="5 8" id="KW-0812">Transmembrane</keyword>
<evidence type="ECO:0000259" key="9">
    <source>
        <dbReference type="Pfam" id="PF13231"/>
    </source>
</evidence>
<accession>A0AAT9GFW6</accession>
<protein>
    <submittedName>
        <fullName evidence="10">Glycosyltransferase family 39 protein</fullName>
    </submittedName>
</protein>
<dbReference type="PANTHER" id="PTHR33908">
    <property type="entry name" value="MANNOSYLTRANSFERASE YKCB-RELATED"/>
    <property type="match status" value="1"/>
</dbReference>
<keyword evidence="6 8" id="KW-1133">Transmembrane helix</keyword>
<feature type="transmembrane region" description="Helical" evidence="8">
    <location>
        <begin position="331"/>
        <end position="351"/>
    </location>
</feature>
<evidence type="ECO:0000256" key="8">
    <source>
        <dbReference type="SAM" id="Phobius"/>
    </source>
</evidence>
<dbReference type="AlphaFoldDB" id="A0AAT9GFW6"/>
<feature type="transmembrane region" description="Helical" evidence="8">
    <location>
        <begin position="390"/>
        <end position="409"/>
    </location>
</feature>
<feature type="transmembrane region" description="Helical" evidence="8">
    <location>
        <begin position="108"/>
        <end position="127"/>
    </location>
</feature>
<keyword evidence="3" id="KW-0328">Glycosyltransferase</keyword>
<feature type="domain" description="Glycosyltransferase RgtA/B/C/D-like" evidence="9">
    <location>
        <begin position="59"/>
        <end position="218"/>
    </location>
</feature>
<dbReference type="GO" id="GO:0009103">
    <property type="term" value="P:lipopolysaccharide biosynthetic process"/>
    <property type="evidence" value="ECO:0007669"/>
    <property type="project" value="UniProtKB-ARBA"/>
</dbReference>
<evidence type="ECO:0000256" key="7">
    <source>
        <dbReference type="ARBA" id="ARBA00023136"/>
    </source>
</evidence>
<keyword evidence="2" id="KW-1003">Cell membrane</keyword>
<dbReference type="InterPro" id="IPR050297">
    <property type="entry name" value="LipidA_mod_glycosyltrf_83"/>
</dbReference>
<feature type="transmembrane region" description="Helical" evidence="8">
    <location>
        <begin position="421"/>
        <end position="438"/>
    </location>
</feature>
<evidence type="ECO:0000256" key="3">
    <source>
        <dbReference type="ARBA" id="ARBA00022676"/>
    </source>
</evidence>
<comment type="subcellular location">
    <subcellularLocation>
        <location evidence="1">Cell membrane</location>
        <topology evidence="1">Multi-pass membrane protein</topology>
    </subcellularLocation>
</comment>
<keyword evidence="7 8" id="KW-0472">Membrane</keyword>
<evidence type="ECO:0000256" key="4">
    <source>
        <dbReference type="ARBA" id="ARBA00022679"/>
    </source>
</evidence>
<dbReference type="GO" id="GO:0010041">
    <property type="term" value="P:response to iron(III) ion"/>
    <property type="evidence" value="ECO:0007669"/>
    <property type="project" value="TreeGrafter"/>
</dbReference>
<feature type="transmembrane region" description="Helical" evidence="8">
    <location>
        <begin position="203"/>
        <end position="222"/>
    </location>
</feature>
<dbReference type="RefSeq" id="WP_353549717.1">
    <property type="nucleotide sequence ID" value="NZ_AP029612.1"/>
</dbReference>
<dbReference type="GO" id="GO:0016763">
    <property type="term" value="F:pentosyltransferase activity"/>
    <property type="evidence" value="ECO:0007669"/>
    <property type="project" value="TreeGrafter"/>
</dbReference>
<feature type="transmembrane region" description="Helical" evidence="8">
    <location>
        <begin position="6"/>
        <end position="27"/>
    </location>
</feature>
<evidence type="ECO:0000256" key="2">
    <source>
        <dbReference type="ARBA" id="ARBA00022475"/>
    </source>
</evidence>
<dbReference type="EMBL" id="AP029612">
    <property type="protein sequence ID" value="BFG69393.1"/>
    <property type="molecule type" value="Genomic_DNA"/>
</dbReference>
<keyword evidence="4" id="KW-0808">Transferase</keyword>
<feature type="transmembrane region" description="Helical" evidence="8">
    <location>
        <begin position="158"/>
        <end position="191"/>
    </location>
</feature>
<name>A0AAT9GFW6_9BACT</name>
<gene>
    <name evidence="10" type="ORF">KACHI17_02740</name>
</gene>
<dbReference type="Pfam" id="PF13231">
    <property type="entry name" value="PMT_2"/>
    <property type="match status" value="1"/>
</dbReference>
<dbReference type="InterPro" id="IPR038731">
    <property type="entry name" value="RgtA/B/C-like"/>
</dbReference>
<evidence type="ECO:0000256" key="5">
    <source>
        <dbReference type="ARBA" id="ARBA00022692"/>
    </source>
</evidence>
<evidence type="ECO:0000256" key="6">
    <source>
        <dbReference type="ARBA" id="ARBA00022989"/>
    </source>
</evidence>
<feature type="transmembrane region" description="Helical" evidence="8">
    <location>
        <begin position="273"/>
        <end position="296"/>
    </location>
</feature>
<sequence length="559" mass="64547">MNDRLFKGILFACLVVYVISMWSIPVIDIDAAQYASMSREMLENGSYLKLYDLGKDYLDKPPMLFWLSSQSMRLFGVHDWAYRIPSVLLLLVAIYATYRLSLLYYEKIIAQLAAIILASSQAVFLIAHDVRCDTMLLGWVTLSLWQLAAWYETKKWKYVIVAFVAIAFGMMTKGPIALMVPAFAFVPHFALRREWKQFFRWEYLIGLLIVAILLIPMSIGLYQQYDLEPGKIFHGRPINSGLRFYYWTQSFGRYTGENVYNEMNHFTFLLENMLWSFLPWIFFFLAGLIYAVKQLIQQKWKLTGQQEWISAGGFIITYCILARSQAQLPHYIFVVLPLAAIVSARFLYHLLFETRKSLLHKIFNGLHGFIFLLLWIAAVALTWWPFPETAVILKIVAVLGLLGALYLLFRPTSLTPPLFQWAIYTVIGVNLLLVTGFYPQLLKYQLGNTAASFINRSGLEKDKVVMYEIDNSRALHFYGQHIFQETKALDSLRTDQVVLTKKSTVSALQERFPNLNTIFEGEYFGVSMLTLPFLNPKTRSKETVSYVLVDLDGQKNKKQ</sequence>
<dbReference type="GO" id="GO:0005886">
    <property type="term" value="C:plasma membrane"/>
    <property type="evidence" value="ECO:0007669"/>
    <property type="project" value="UniProtKB-SubCell"/>
</dbReference>
<evidence type="ECO:0000256" key="1">
    <source>
        <dbReference type="ARBA" id="ARBA00004651"/>
    </source>
</evidence>
<feature type="transmembrane region" description="Helical" evidence="8">
    <location>
        <begin position="80"/>
        <end position="96"/>
    </location>
</feature>
<dbReference type="PANTHER" id="PTHR33908:SF3">
    <property type="entry name" value="UNDECAPRENYL PHOSPHATE-ALPHA-4-AMINO-4-DEOXY-L-ARABINOSE ARABINOSYL TRANSFERASE"/>
    <property type="match status" value="1"/>
</dbReference>
<feature type="transmembrane region" description="Helical" evidence="8">
    <location>
        <begin position="363"/>
        <end position="384"/>
    </location>
</feature>
<reference evidence="10" key="1">
    <citation type="submission" date="2024-02" db="EMBL/GenBank/DDBJ databases">
        <title>Sediminibacterium planktonica sp. nov. and Sediminibacterium longus sp. nov., isolated from surface lake and river water.</title>
        <authorList>
            <person name="Watanabe K."/>
            <person name="Takemine S."/>
            <person name="Ishii Y."/>
            <person name="Ogata Y."/>
            <person name="Shindo C."/>
            <person name="Suda W."/>
        </authorList>
    </citation>
    <scope>NUCLEOTIDE SEQUENCE</scope>
    <source>
        <strain evidence="10">KACHI17</strain>
    </source>
</reference>
<evidence type="ECO:0000313" key="10">
    <source>
        <dbReference type="EMBL" id="BFG69393.1"/>
    </source>
</evidence>
<organism evidence="10">
    <name type="scientific">Sediminibacterium sp. KACHI17</name>
    <dbReference type="NCBI Taxonomy" id="1751071"/>
    <lineage>
        <taxon>Bacteria</taxon>
        <taxon>Pseudomonadati</taxon>
        <taxon>Bacteroidota</taxon>
        <taxon>Chitinophagia</taxon>
        <taxon>Chitinophagales</taxon>
        <taxon>Chitinophagaceae</taxon>
        <taxon>Sediminibacterium</taxon>
    </lineage>
</organism>